<gene>
    <name evidence="6" type="ORF">GCM10022262_31130</name>
</gene>
<sequence length="413" mass="44202">MLVMEITTVLLLAAALLVGCVLGYAVALARGAALRGDGATAAEVGELRARAAAAQARAERLAEEVEDLHERARQDHDVLRALGPVQATLAQVGEHVAHLERERTEQFTVLTEQLHHARRTDVELQRTTAQLESALRSTSARGQWGEMELRRVLEASGMMRHVDFVEQRSLGAAGSPGRARGAGGRPDVVVHLPGEKYLAVDAKVPMDAYLEASALGERPTGEDAERRERLLAAHAKALRGHVDALARRAYYEQLPGSPELVVMFVPSEGLLAAALEADPTLLEHALRQGVAPTSPSSLLALLRTTAAVWSTEQVSAEAKELLELGRTLYDRLGVVAGHLGGLGRSLRTSVQHYNKAVASMEQRLLVTARDLESLGAKDLSIEPISADDAQVRTFTAPELVTDDGGSLLAGRAG</sequence>
<comment type="function">
    <text evidence="1">Involved in DNA recombination.</text>
</comment>
<evidence type="ECO:0000256" key="3">
    <source>
        <dbReference type="ARBA" id="ARBA00023054"/>
    </source>
</evidence>
<proteinExistence type="inferred from homology"/>
<evidence type="ECO:0000313" key="6">
    <source>
        <dbReference type="EMBL" id="GAA4288753.1"/>
    </source>
</evidence>
<keyword evidence="7" id="KW-1185">Reference proteome</keyword>
<evidence type="ECO:0000256" key="5">
    <source>
        <dbReference type="SAM" id="Coils"/>
    </source>
</evidence>
<evidence type="ECO:0000256" key="4">
    <source>
        <dbReference type="ARBA" id="ARBA00023172"/>
    </source>
</evidence>
<dbReference type="PANTHER" id="PTHR30563">
    <property type="entry name" value="DNA RECOMBINATION PROTEIN RMUC"/>
    <property type="match status" value="1"/>
</dbReference>
<dbReference type="Proteomes" id="UP001499841">
    <property type="component" value="Unassembled WGS sequence"/>
</dbReference>
<evidence type="ECO:0000313" key="7">
    <source>
        <dbReference type="Proteomes" id="UP001499841"/>
    </source>
</evidence>
<dbReference type="InterPro" id="IPR003798">
    <property type="entry name" value="DNA_recombination_RmuC"/>
</dbReference>
<organism evidence="6 7">
    <name type="scientific">Georgenia daeguensis</name>
    <dbReference type="NCBI Taxonomy" id="908355"/>
    <lineage>
        <taxon>Bacteria</taxon>
        <taxon>Bacillati</taxon>
        <taxon>Actinomycetota</taxon>
        <taxon>Actinomycetes</taxon>
        <taxon>Micrococcales</taxon>
        <taxon>Bogoriellaceae</taxon>
        <taxon>Georgenia</taxon>
    </lineage>
</organism>
<dbReference type="PANTHER" id="PTHR30563:SF0">
    <property type="entry name" value="DNA RECOMBINATION PROTEIN RMUC"/>
    <property type="match status" value="1"/>
</dbReference>
<feature type="coiled-coil region" evidence="5">
    <location>
        <begin position="44"/>
        <end position="82"/>
    </location>
</feature>
<comment type="similarity">
    <text evidence="2">Belongs to the RmuC family.</text>
</comment>
<name>A0ABP8EXP3_9MICO</name>
<evidence type="ECO:0000256" key="2">
    <source>
        <dbReference type="ARBA" id="ARBA00009840"/>
    </source>
</evidence>
<comment type="caution">
    <text evidence="6">The sequence shown here is derived from an EMBL/GenBank/DDBJ whole genome shotgun (WGS) entry which is preliminary data.</text>
</comment>
<reference evidence="7" key="1">
    <citation type="journal article" date="2019" name="Int. J. Syst. Evol. Microbiol.">
        <title>The Global Catalogue of Microorganisms (GCM) 10K type strain sequencing project: providing services to taxonomists for standard genome sequencing and annotation.</title>
        <authorList>
            <consortium name="The Broad Institute Genomics Platform"/>
            <consortium name="The Broad Institute Genome Sequencing Center for Infectious Disease"/>
            <person name="Wu L."/>
            <person name="Ma J."/>
        </authorList>
    </citation>
    <scope>NUCLEOTIDE SEQUENCE [LARGE SCALE GENOMIC DNA]</scope>
    <source>
        <strain evidence="7">JCM 17459</strain>
    </source>
</reference>
<dbReference type="EMBL" id="BAABBA010000017">
    <property type="protein sequence ID" value="GAA4288753.1"/>
    <property type="molecule type" value="Genomic_DNA"/>
</dbReference>
<keyword evidence="3 5" id="KW-0175">Coiled coil</keyword>
<accession>A0ABP8EXP3</accession>
<protein>
    <submittedName>
        <fullName evidence="6">DNA recombination protein RmuC</fullName>
    </submittedName>
</protein>
<evidence type="ECO:0000256" key="1">
    <source>
        <dbReference type="ARBA" id="ARBA00003416"/>
    </source>
</evidence>
<dbReference type="Pfam" id="PF02646">
    <property type="entry name" value="RmuC"/>
    <property type="match status" value="1"/>
</dbReference>
<keyword evidence="4" id="KW-0233">DNA recombination</keyword>